<evidence type="ECO:0000256" key="10">
    <source>
        <dbReference type="ARBA" id="ARBA00022842"/>
    </source>
</evidence>
<gene>
    <name evidence="16" type="ORF">SNE40_011272</name>
</gene>
<protein>
    <recommendedName>
        <fullName evidence="6">inositol-phosphate phosphatase</fullName>
        <ecNumber evidence="6">3.1.3.25</ecNumber>
    </recommendedName>
    <alternativeName>
        <fullName evidence="13">Myo-inositol monophosphatase A3</fullName>
    </alternativeName>
</protein>
<keyword evidence="10 14" id="KW-0460">Magnesium</keyword>
<feature type="binding site" evidence="14">
    <location>
        <position position="157"/>
    </location>
    <ligand>
        <name>Mg(2+)</name>
        <dbReference type="ChEBI" id="CHEBI:18420"/>
        <label>1</label>
        <note>catalytic</note>
    </ligand>
</feature>
<dbReference type="EMBL" id="JAZGQO010000008">
    <property type="protein sequence ID" value="KAK6178760.1"/>
    <property type="molecule type" value="Genomic_DNA"/>
</dbReference>
<accession>A0AAN8JNX4</accession>
<evidence type="ECO:0000256" key="14">
    <source>
        <dbReference type="PIRSR" id="PIRSR600760-2"/>
    </source>
</evidence>
<evidence type="ECO:0000256" key="11">
    <source>
        <dbReference type="ARBA" id="ARBA00022989"/>
    </source>
</evidence>
<comment type="catalytic activity">
    <reaction evidence="1">
        <text>a myo-inositol phosphate + H2O = myo-inositol + phosphate</text>
        <dbReference type="Rhea" id="RHEA:24056"/>
        <dbReference type="ChEBI" id="CHEBI:15377"/>
        <dbReference type="ChEBI" id="CHEBI:17268"/>
        <dbReference type="ChEBI" id="CHEBI:43474"/>
        <dbReference type="ChEBI" id="CHEBI:84139"/>
        <dbReference type="EC" id="3.1.3.25"/>
    </reaction>
</comment>
<dbReference type="FunFam" id="3.40.190.80:FF:000007">
    <property type="entry name" value="Blast:Putative inositol monophosphatase 3"/>
    <property type="match status" value="1"/>
</dbReference>
<dbReference type="Gene3D" id="3.40.190.80">
    <property type="match status" value="1"/>
</dbReference>
<evidence type="ECO:0000256" key="2">
    <source>
        <dbReference type="ARBA" id="ARBA00001946"/>
    </source>
</evidence>
<dbReference type="GO" id="GO:0008254">
    <property type="term" value="F:3'-nucleotidase activity"/>
    <property type="evidence" value="ECO:0007669"/>
    <property type="project" value="TreeGrafter"/>
</dbReference>
<feature type="binding site" evidence="14">
    <location>
        <position position="278"/>
    </location>
    <ligand>
        <name>Mg(2+)</name>
        <dbReference type="ChEBI" id="CHEBI:18420"/>
        <label>1</label>
        <note>catalytic</note>
    </ligand>
</feature>
<dbReference type="SUPFAM" id="SSF56655">
    <property type="entry name" value="Carbohydrate phosphatase"/>
    <property type="match status" value="1"/>
</dbReference>
<evidence type="ECO:0000256" key="1">
    <source>
        <dbReference type="ARBA" id="ARBA00001033"/>
    </source>
</evidence>
<comment type="cofactor">
    <cofactor evidence="2 14">
        <name>Mg(2+)</name>
        <dbReference type="ChEBI" id="CHEBI:18420"/>
    </cofactor>
</comment>
<dbReference type="FunFam" id="3.30.540.10:FF:000012">
    <property type="entry name" value="Blast:Putative inositol monophosphatase 3"/>
    <property type="match status" value="1"/>
</dbReference>
<keyword evidence="11 15" id="KW-1133">Transmembrane helix</keyword>
<evidence type="ECO:0000313" key="17">
    <source>
        <dbReference type="Proteomes" id="UP001347796"/>
    </source>
</evidence>
<keyword evidence="9" id="KW-0378">Hydrolase</keyword>
<evidence type="ECO:0000256" key="7">
    <source>
        <dbReference type="ARBA" id="ARBA00022692"/>
    </source>
</evidence>
<comment type="pathway">
    <text evidence="4">Polyol metabolism; myo-inositol biosynthesis; myo-inositol from D-glucose 6-phosphate: step 2/2.</text>
</comment>
<keyword evidence="12 15" id="KW-0472">Membrane</keyword>
<dbReference type="AlphaFoldDB" id="A0AAN8JNX4"/>
<dbReference type="EC" id="3.1.3.25" evidence="6"/>
<keyword evidence="8 14" id="KW-0479">Metal-binding</keyword>
<dbReference type="InterPro" id="IPR000760">
    <property type="entry name" value="Inositol_monophosphatase-like"/>
</dbReference>
<dbReference type="InterPro" id="IPR050725">
    <property type="entry name" value="CysQ/Inositol_MonoPase"/>
</dbReference>
<dbReference type="GO" id="GO:0046872">
    <property type="term" value="F:metal ion binding"/>
    <property type="evidence" value="ECO:0007669"/>
    <property type="project" value="UniProtKB-KW"/>
</dbReference>
<comment type="similarity">
    <text evidence="5">Belongs to the inositol monophosphatase superfamily.</text>
</comment>
<feature type="transmembrane region" description="Helical" evidence="15">
    <location>
        <begin position="12"/>
        <end position="34"/>
    </location>
</feature>
<evidence type="ECO:0000256" key="6">
    <source>
        <dbReference type="ARBA" id="ARBA00013106"/>
    </source>
</evidence>
<dbReference type="GO" id="GO:0052834">
    <property type="term" value="F:inositol monophosphate phosphatase activity"/>
    <property type="evidence" value="ECO:0007669"/>
    <property type="project" value="UniProtKB-EC"/>
</dbReference>
<evidence type="ECO:0000256" key="5">
    <source>
        <dbReference type="ARBA" id="ARBA00009759"/>
    </source>
</evidence>
<dbReference type="PANTHER" id="PTHR43028">
    <property type="entry name" value="3'(2'),5'-BISPHOSPHATE NUCLEOTIDASE 1"/>
    <property type="match status" value="1"/>
</dbReference>
<dbReference type="PANTHER" id="PTHR43028:SF4">
    <property type="entry name" value="INOSITOL MONOPHOSPHATASE 3"/>
    <property type="match status" value="1"/>
</dbReference>
<dbReference type="Pfam" id="PF00459">
    <property type="entry name" value="Inositol_P"/>
    <property type="match status" value="1"/>
</dbReference>
<evidence type="ECO:0000256" key="13">
    <source>
        <dbReference type="ARBA" id="ARBA00042119"/>
    </source>
</evidence>
<evidence type="ECO:0000256" key="8">
    <source>
        <dbReference type="ARBA" id="ARBA00022723"/>
    </source>
</evidence>
<comment type="caution">
    <text evidence="16">The sequence shown here is derived from an EMBL/GenBank/DDBJ whole genome shotgun (WGS) entry which is preliminary data.</text>
</comment>
<dbReference type="GO" id="GO:0005794">
    <property type="term" value="C:Golgi apparatus"/>
    <property type="evidence" value="ECO:0007669"/>
    <property type="project" value="UniProtKB-ARBA"/>
</dbReference>
<evidence type="ECO:0000256" key="4">
    <source>
        <dbReference type="ARBA" id="ARBA00005152"/>
    </source>
</evidence>
<dbReference type="Gene3D" id="3.30.540.10">
    <property type="entry name" value="Fructose-1,6-Bisphosphatase, subunit A, domain 1"/>
    <property type="match status" value="1"/>
</dbReference>
<proteinExistence type="inferred from homology"/>
<comment type="subcellular location">
    <subcellularLocation>
        <location evidence="3">Membrane</location>
        <topology evidence="3">Single-pass membrane protein</topology>
    </subcellularLocation>
</comment>
<feature type="binding site" evidence="14">
    <location>
        <position position="112"/>
    </location>
    <ligand>
        <name>Mg(2+)</name>
        <dbReference type="ChEBI" id="CHEBI:18420"/>
        <label>1</label>
        <note>catalytic</note>
    </ligand>
</feature>
<evidence type="ECO:0000313" key="16">
    <source>
        <dbReference type="EMBL" id="KAK6178760.1"/>
    </source>
</evidence>
<organism evidence="16 17">
    <name type="scientific">Patella caerulea</name>
    <name type="common">Rayed Mediterranean limpet</name>
    <dbReference type="NCBI Taxonomy" id="87958"/>
    <lineage>
        <taxon>Eukaryota</taxon>
        <taxon>Metazoa</taxon>
        <taxon>Spiralia</taxon>
        <taxon>Lophotrochozoa</taxon>
        <taxon>Mollusca</taxon>
        <taxon>Gastropoda</taxon>
        <taxon>Patellogastropoda</taxon>
        <taxon>Patelloidea</taxon>
        <taxon>Patellidae</taxon>
        <taxon>Patella</taxon>
    </lineage>
</organism>
<feature type="binding site" evidence="14">
    <location>
        <position position="154"/>
    </location>
    <ligand>
        <name>Mg(2+)</name>
        <dbReference type="ChEBI" id="CHEBI:18420"/>
        <label>1</label>
        <note>catalytic</note>
    </ligand>
</feature>
<dbReference type="GO" id="GO:0016020">
    <property type="term" value="C:membrane"/>
    <property type="evidence" value="ECO:0007669"/>
    <property type="project" value="UniProtKB-SubCell"/>
</dbReference>
<evidence type="ECO:0000256" key="15">
    <source>
        <dbReference type="SAM" id="Phobius"/>
    </source>
</evidence>
<keyword evidence="17" id="KW-1185">Reference proteome</keyword>
<name>A0AAN8JNX4_PATCE</name>
<reference evidence="16 17" key="1">
    <citation type="submission" date="2024-01" db="EMBL/GenBank/DDBJ databases">
        <title>The genome of the rayed Mediterranean limpet Patella caerulea (Linnaeus, 1758).</title>
        <authorList>
            <person name="Anh-Thu Weber A."/>
            <person name="Halstead-Nussloch G."/>
        </authorList>
    </citation>
    <scope>NUCLEOTIDE SEQUENCE [LARGE SCALE GENOMIC DNA]</scope>
    <source>
        <strain evidence="16">AATW-2023a</strain>
        <tissue evidence="16">Whole specimen</tissue>
    </source>
</reference>
<dbReference type="Proteomes" id="UP001347796">
    <property type="component" value="Unassembled WGS sequence"/>
</dbReference>
<evidence type="ECO:0000256" key="3">
    <source>
        <dbReference type="ARBA" id="ARBA00004167"/>
    </source>
</evidence>
<feature type="binding site" evidence="14">
    <location>
        <position position="156"/>
    </location>
    <ligand>
        <name>Mg(2+)</name>
        <dbReference type="ChEBI" id="CHEBI:18420"/>
        <label>1</label>
        <note>catalytic</note>
    </ligand>
</feature>
<evidence type="ECO:0000256" key="9">
    <source>
        <dbReference type="ARBA" id="ARBA00022801"/>
    </source>
</evidence>
<evidence type="ECO:0000256" key="12">
    <source>
        <dbReference type="ARBA" id="ARBA00023136"/>
    </source>
</evidence>
<sequence>MAPVNVRLNPVGFVVFLVLGLSLAFYIFGLPKWFREEERVSMREVLSVSIDLAQRGGIKVKAVAELHKLNPVSKGKTKEGKDELKTQGDLESHKAIVYGFSKAYPGMKVISEEHDTTPIDLAAVPEVNKHIKEVLDNVVSDQSIPVSQITIWIDPLDATEEYKDELYEYVTTMVCVAVRGNPVIGVIHKPFLKETAWAWVGYGHSKNLEKTSPETNAKKTPKIIASRSHPGQIEGVVHESLGTDATVTPAGGAGYKTLEVIRGHADAYIHVTAIKKWDICAGNALLSALDGKMTTINGRNIIDYSPNGSPINSEGLLATMNNHNDYLDKLEPVVSKLIEEKKAKKT</sequence>
<keyword evidence="7 15" id="KW-0812">Transmembrane</keyword>